<sequence>MYIARWQFTAREGQTDATIVLLRKWMVDVGDRIGWKPTSLRFVQGLIGDSEGHIEMEVQLDSFTDLESAWNDMKGVPYQKQHQRELEPLLVPGSMRWTLHRILDISAED</sequence>
<evidence type="ECO:0008006" key="3">
    <source>
        <dbReference type="Google" id="ProtNLM"/>
    </source>
</evidence>
<keyword evidence="2" id="KW-1185">Reference proteome</keyword>
<gene>
    <name evidence="1" type="ORF">CAP_0901</name>
</gene>
<proteinExistence type="predicted"/>
<dbReference type="OrthoDB" id="5513452at2"/>
<comment type="caution">
    <text evidence="1">The sequence shown here is derived from an EMBL/GenBank/DDBJ whole genome shotgun (WGS) entry which is preliminary data.</text>
</comment>
<dbReference type="eggNOG" id="ENOG5032VWG">
    <property type="taxonomic scope" value="Bacteria"/>
</dbReference>
<dbReference type="RefSeq" id="WP_044251505.1">
    <property type="nucleotide sequence ID" value="NZ_ASRX01000114.1"/>
</dbReference>
<reference evidence="1 2" key="1">
    <citation type="submission" date="2013-05" db="EMBL/GenBank/DDBJ databases">
        <title>Genome assembly of Chondromyces apiculatus DSM 436.</title>
        <authorList>
            <person name="Sharma G."/>
            <person name="Khatri I."/>
            <person name="Kaur C."/>
            <person name="Mayilraj S."/>
            <person name="Subramanian S."/>
        </authorList>
    </citation>
    <scope>NUCLEOTIDE SEQUENCE [LARGE SCALE GENOMIC DNA]</scope>
    <source>
        <strain evidence="1 2">DSM 436</strain>
    </source>
</reference>
<name>A0A017STQ4_9BACT</name>
<organism evidence="1 2">
    <name type="scientific">Chondromyces apiculatus DSM 436</name>
    <dbReference type="NCBI Taxonomy" id="1192034"/>
    <lineage>
        <taxon>Bacteria</taxon>
        <taxon>Pseudomonadati</taxon>
        <taxon>Myxococcota</taxon>
        <taxon>Polyangia</taxon>
        <taxon>Polyangiales</taxon>
        <taxon>Polyangiaceae</taxon>
        <taxon>Chondromyces</taxon>
    </lineage>
</organism>
<evidence type="ECO:0000313" key="2">
    <source>
        <dbReference type="Proteomes" id="UP000019678"/>
    </source>
</evidence>
<dbReference type="EMBL" id="ASRX01000114">
    <property type="protein sequence ID" value="EYF00373.1"/>
    <property type="molecule type" value="Genomic_DNA"/>
</dbReference>
<dbReference type="AlphaFoldDB" id="A0A017STQ4"/>
<evidence type="ECO:0000313" key="1">
    <source>
        <dbReference type="EMBL" id="EYF00373.1"/>
    </source>
</evidence>
<accession>A0A017STQ4</accession>
<dbReference type="STRING" id="1192034.CAP_0901"/>
<dbReference type="Proteomes" id="UP000019678">
    <property type="component" value="Unassembled WGS sequence"/>
</dbReference>
<protein>
    <recommendedName>
        <fullName evidence="3">NIPSNAP domain-containing protein</fullName>
    </recommendedName>
</protein>